<gene>
    <name evidence="1" type="ORF">CW740_01615</name>
</gene>
<dbReference type="PANTHER" id="PTHR12147:SF26">
    <property type="entry name" value="PEPTIDASE M28 DOMAIN-CONTAINING PROTEIN"/>
    <property type="match status" value="1"/>
</dbReference>
<name>A0A2K9AC99_9GAMM</name>
<sequence length="348" mass="38661">MKSFLIPGLLVLSGLSLSTDVAANNVPQSAEEARVEHAQEWINFLASDELKGRKTGTPEMKMVHAWLEQRFTAIGLQPLPDAESYRQEFSFEVKGESIDGVNYIGYLDCQCDNDKYIMIGAHYDHVGQNPALEGDITFNGADDDASGVVASLVIAELLSQEKSLPFNIIIAAWDAEEMGLLGSKHFAQNPLVPLEQIETGIMFELVGTPVEEHPKSAWMTGNQYSNLLELLQDDFAKAGWSLDADPFAQMGLFMRSDNAPFALMNLDRQKAEQVFKHGQQVDITGIPMHAISVWRGQDHYHQVHDEAEIIDVPNLVALSEVIAEAIANLPTDTKVVWKENPHFKFSRP</sequence>
<accession>A0A2K9AC99</accession>
<dbReference type="EMBL" id="CP025120">
    <property type="protein sequence ID" value="AUD78006.1"/>
    <property type="molecule type" value="Genomic_DNA"/>
</dbReference>
<dbReference type="AlphaFoldDB" id="A0A2K9AC99"/>
<protein>
    <submittedName>
        <fullName evidence="1">Peptidase M28</fullName>
    </submittedName>
</protein>
<dbReference type="InterPro" id="IPR045175">
    <property type="entry name" value="M28_fam"/>
</dbReference>
<dbReference type="InterPro" id="IPR007484">
    <property type="entry name" value="Peptidase_M28"/>
</dbReference>
<keyword evidence="2" id="KW-1185">Reference proteome</keyword>
<dbReference type="PANTHER" id="PTHR12147">
    <property type="entry name" value="METALLOPEPTIDASE M28 FAMILY MEMBER"/>
    <property type="match status" value="1"/>
</dbReference>
<organism evidence="1 2">
    <name type="scientific">Kangiella profundi</name>
    <dbReference type="NCBI Taxonomy" id="1561924"/>
    <lineage>
        <taxon>Bacteria</taxon>
        <taxon>Pseudomonadati</taxon>
        <taxon>Pseudomonadota</taxon>
        <taxon>Gammaproteobacteria</taxon>
        <taxon>Kangiellales</taxon>
        <taxon>Kangiellaceae</taxon>
        <taxon>Kangiella</taxon>
    </lineage>
</organism>
<evidence type="ECO:0000313" key="2">
    <source>
        <dbReference type="Proteomes" id="UP000232693"/>
    </source>
</evidence>
<dbReference type="Proteomes" id="UP000232693">
    <property type="component" value="Chromosome"/>
</dbReference>
<dbReference type="KEGG" id="kpd:CW740_01615"/>
<dbReference type="GO" id="GO:0008235">
    <property type="term" value="F:metalloexopeptidase activity"/>
    <property type="evidence" value="ECO:0007669"/>
    <property type="project" value="InterPro"/>
</dbReference>
<dbReference type="Pfam" id="PF04389">
    <property type="entry name" value="Peptidase_M28"/>
    <property type="match status" value="1"/>
</dbReference>
<proteinExistence type="predicted"/>
<dbReference type="SUPFAM" id="SSF53187">
    <property type="entry name" value="Zn-dependent exopeptidases"/>
    <property type="match status" value="1"/>
</dbReference>
<dbReference type="Gene3D" id="3.40.630.10">
    <property type="entry name" value="Zn peptidases"/>
    <property type="match status" value="1"/>
</dbReference>
<dbReference type="OrthoDB" id="9778250at2"/>
<dbReference type="GO" id="GO:0006508">
    <property type="term" value="P:proteolysis"/>
    <property type="evidence" value="ECO:0007669"/>
    <property type="project" value="InterPro"/>
</dbReference>
<dbReference type="RefSeq" id="WP_106645916.1">
    <property type="nucleotide sequence ID" value="NZ_BMGO01000001.1"/>
</dbReference>
<evidence type="ECO:0000313" key="1">
    <source>
        <dbReference type="EMBL" id="AUD78006.1"/>
    </source>
</evidence>
<reference evidence="1 2" key="1">
    <citation type="submission" date="2017-12" db="EMBL/GenBank/DDBJ databases">
        <title>Kangiella profundi FT102 completed genome.</title>
        <authorList>
            <person name="Xu J."/>
            <person name="Wang J."/>
            <person name="Lu Y."/>
        </authorList>
    </citation>
    <scope>NUCLEOTIDE SEQUENCE [LARGE SCALE GENOMIC DNA]</scope>
    <source>
        <strain evidence="1 2">FT102</strain>
    </source>
</reference>